<sequence length="355" mass="39143">MRVADFDYSLPPELIAQQPLPERTGARLLVLEGGQPEDAALRDVARWLRVGDLLVLNDTRVIPARLLGFKATGGRVEVLIERIESADTALAMVRASKPPPVGTRLRLEDALDVEVLGREGMFFRLRLSNQGDFLQALQRHGHVPLPPYIQRVDRAEDRERYQTVFAARDGAVAAPTAGLHFDDAMLQNLKQRGVRISTVTLHVGAGTFQPVKVEDTDDHEMHAEYAEVGAEVCAEVAACKARGGRVVAVGTTVLRSLESAAAGGELQPFAGETRLFITPGYRFRAVDRLLTNFHLPQSTLLMLVTAFGGYRRVLDAYRHAVAQRYRFFSYGDAMWLAPGDPGDLPPSVDTNRHEV</sequence>
<evidence type="ECO:0000256" key="7">
    <source>
        <dbReference type="ARBA" id="ARBA00022785"/>
    </source>
</evidence>
<organism evidence="14 15">
    <name type="scientific">Thioalkalivibrio nitratireducens (strain DSM 14787 / UNIQEM 213 / ALEN2)</name>
    <dbReference type="NCBI Taxonomy" id="1255043"/>
    <lineage>
        <taxon>Bacteria</taxon>
        <taxon>Pseudomonadati</taxon>
        <taxon>Pseudomonadota</taxon>
        <taxon>Gammaproteobacteria</taxon>
        <taxon>Chromatiales</taxon>
        <taxon>Ectothiorhodospiraceae</taxon>
        <taxon>Thioalkalivibrio</taxon>
    </lineage>
</organism>
<gene>
    <name evidence="14" type="primary">queA [H]</name>
    <name evidence="13" type="synonym">queA</name>
    <name evidence="14" type="ordered locus">TVNIR_2255</name>
</gene>
<dbReference type="SUPFAM" id="SSF111337">
    <property type="entry name" value="QueA-like"/>
    <property type="match status" value="1"/>
</dbReference>
<evidence type="ECO:0000256" key="2">
    <source>
        <dbReference type="ARBA" id="ARBA00004691"/>
    </source>
</evidence>
<dbReference type="Gene3D" id="3.40.1780.10">
    <property type="entry name" value="QueA-like"/>
    <property type="match status" value="1"/>
</dbReference>
<proteinExistence type="inferred from homology"/>
<dbReference type="NCBIfam" id="TIGR00113">
    <property type="entry name" value="queA"/>
    <property type="match status" value="1"/>
</dbReference>
<evidence type="ECO:0000313" key="15">
    <source>
        <dbReference type="Proteomes" id="UP000010809"/>
    </source>
</evidence>
<evidence type="ECO:0000256" key="1">
    <source>
        <dbReference type="ARBA" id="ARBA00004496"/>
    </source>
</evidence>
<evidence type="ECO:0000256" key="11">
    <source>
        <dbReference type="ARBA" id="ARBA00069325"/>
    </source>
</evidence>
<evidence type="ECO:0000256" key="4">
    <source>
        <dbReference type="ARBA" id="ARBA00022490"/>
    </source>
</evidence>
<comment type="pathway">
    <text evidence="2 13">tRNA modification; tRNA-queuosine biosynthesis.</text>
</comment>
<keyword evidence="5 13" id="KW-0808">Transferase</keyword>
<evidence type="ECO:0000256" key="13">
    <source>
        <dbReference type="HAMAP-Rule" id="MF_00113"/>
    </source>
</evidence>
<evidence type="ECO:0000256" key="12">
    <source>
        <dbReference type="ARBA" id="ARBA00076160"/>
    </source>
</evidence>
<dbReference type="NCBIfam" id="NF001140">
    <property type="entry name" value="PRK00147.1"/>
    <property type="match status" value="1"/>
</dbReference>
<evidence type="ECO:0000256" key="8">
    <source>
        <dbReference type="ARBA" id="ARBA00052751"/>
    </source>
</evidence>
<dbReference type="UniPathway" id="UPA00392"/>
<dbReference type="Proteomes" id="UP000010809">
    <property type="component" value="Chromosome"/>
</dbReference>
<keyword evidence="7 13" id="KW-0671">Queuosine biosynthesis</keyword>
<comment type="catalytic activity">
    <reaction evidence="8 13">
        <text>7-aminomethyl-7-carbaguanosine(34) in tRNA + S-adenosyl-L-methionine = epoxyqueuosine(34) in tRNA + adenine + L-methionine + 2 H(+)</text>
        <dbReference type="Rhea" id="RHEA:32155"/>
        <dbReference type="Rhea" id="RHEA-COMP:10342"/>
        <dbReference type="Rhea" id="RHEA-COMP:18582"/>
        <dbReference type="ChEBI" id="CHEBI:15378"/>
        <dbReference type="ChEBI" id="CHEBI:16708"/>
        <dbReference type="ChEBI" id="CHEBI:57844"/>
        <dbReference type="ChEBI" id="CHEBI:59789"/>
        <dbReference type="ChEBI" id="CHEBI:82833"/>
        <dbReference type="ChEBI" id="CHEBI:194443"/>
        <dbReference type="EC" id="2.4.99.17"/>
    </reaction>
</comment>
<dbReference type="PANTHER" id="PTHR30307">
    <property type="entry name" value="S-ADENOSYLMETHIONINE:TRNA RIBOSYLTRANSFERASE-ISOMERASE"/>
    <property type="match status" value="1"/>
</dbReference>
<dbReference type="InterPro" id="IPR003699">
    <property type="entry name" value="QueA"/>
</dbReference>
<dbReference type="HAMAP" id="MF_00113">
    <property type="entry name" value="QueA"/>
    <property type="match status" value="1"/>
</dbReference>
<accession>L0DZX5</accession>
<dbReference type="eggNOG" id="COG0809">
    <property type="taxonomic scope" value="Bacteria"/>
</dbReference>
<comment type="function">
    <text evidence="13">Transfers and isomerizes the ribose moiety from AdoMet to the 7-aminomethyl group of 7-deazaguanine (preQ1-tRNA) to give epoxyqueuosine (oQ-tRNA).</text>
</comment>
<evidence type="ECO:0000256" key="5">
    <source>
        <dbReference type="ARBA" id="ARBA00022679"/>
    </source>
</evidence>
<evidence type="ECO:0000256" key="10">
    <source>
        <dbReference type="ARBA" id="ARBA00066503"/>
    </source>
</evidence>
<dbReference type="Gene3D" id="2.40.10.240">
    <property type="entry name" value="QueA-like"/>
    <property type="match status" value="1"/>
</dbReference>
<dbReference type="EC" id="2.4.99.17" evidence="10 13"/>
<name>L0DZX5_THIND</name>
<keyword evidence="6 13" id="KW-0949">S-adenosyl-L-methionine</keyword>
<comment type="similarity">
    <text evidence="9 13">Belongs to the QueA family.</text>
</comment>
<dbReference type="InterPro" id="IPR036100">
    <property type="entry name" value="QueA_sf"/>
</dbReference>
<keyword evidence="4 13" id="KW-0963">Cytoplasm</keyword>
<reference evidence="14" key="1">
    <citation type="submission" date="2015-12" db="EMBL/GenBank/DDBJ databases">
        <authorList>
            <person name="Tikhonova T.V."/>
            <person name="Pavlov A.R."/>
            <person name="Beletsky A.V."/>
            <person name="Mardanov A.V."/>
            <person name="Sorokin D.Y."/>
            <person name="Ravin N.V."/>
            <person name="Popov V.O."/>
        </authorList>
    </citation>
    <scope>NUCLEOTIDE SEQUENCE</scope>
    <source>
        <strain evidence="14">DSM 14787</strain>
    </source>
</reference>
<protein>
    <recommendedName>
        <fullName evidence="11 13">S-adenosylmethionine:tRNA ribosyltransferase-isomerase</fullName>
        <ecNumber evidence="10 13">2.4.99.17</ecNumber>
    </recommendedName>
    <alternativeName>
        <fullName evidence="12 13">Queuosine biosynthesis protein QueA</fullName>
    </alternativeName>
</protein>
<dbReference type="PANTHER" id="PTHR30307:SF0">
    <property type="entry name" value="S-ADENOSYLMETHIONINE:TRNA RIBOSYLTRANSFERASE-ISOMERASE"/>
    <property type="match status" value="1"/>
</dbReference>
<dbReference type="InterPro" id="IPR042118">
    <property type="entry name" value="QueA_dom1"/>
</dbReference>
<comment type="subcellular location">
    <subcellularLocation>
        <location evidence="1 13">Cytoplasm</location>
    </subcellularLocation>
</comment>
<dbReference type="RefSeq" id="WP_015259032.1">
    <property type="nucleotide sequence ID" value="NC_019902.2"/>
</dbReference>
<evidence type="ECO:0000256" key="6">
    <source>
        <dbReference type="ARBA" id="ARBA00022691"/>
    </source>
</evidence>
<dbReference type="KEGG" id="tni:TVNIR_2255"/>
<keyword evidence="15" id="KW-1185">Reference proteome</keyword>
<dbReference type="EMBL" id="CP003989">
    <property type="protein sequence ID" value="AGA33911.1"/>
    <property type="molecule type" value="Genomic_DNA"/>
</dbReference>
<evidence type="ECO:0000256" key="9">
    <source>
        <dbReference type="ARBA" id="ARBA00061210"/>
    </source>
</evidence>
<dbReference type="GO" id="GO:0051075">
    <property type="term" value="F:S-adenosylmethionine:tRNA ribosyltransferase-isomerase activity"/>
    <property type="evidence" value="ECO:0007669"/>
    <property type="project" value="UniProtKB-EC"/>
</dbReference>
<dbReference type="AlphaFoldDB" id="L0DZX5"/>
<dbReference type="FunFam" id="3.40.1780.10:FF:000001">
    <property type="entry name" value="S-adenosylmethionine:tRNA ribosyltransferase-isomerase"/>
    <property type="match status" value="1"/>
</dbReference>
<evidence type="ECO:0000256" key="3">
    <source>
        <dbReference type="ARBA" id="ARBA00011245"/>
    </source>
</evidence>
<evidence type="ECO:0000313" key="14">
    <source>
        <dbReference type="EMBL" id="AGA33911.1"/>
    </source>
</evidence>
<dbReference type="GO" id="GO:0008616">
    <property type="term" value="P:tRNA queuosine(34) biosynthetic process"/>
    <property type="evidence" value="ECO:0007669"/>
    <property type="project" value="UniProtKB-UniRule"/>
</dbReference>
<comment type="subunit">
    <text evidence="3 13">Monomer.</text>
</comment>
<dbReference type="HOGENOM" id="CLU_039110_1_0_6"/>
<dbReference type="PATRIC" id="fig|1255043.3.peg.2276"/>
<dbReference type="Pfam" id="PF02547">
    <property type="entry name" value="Queuosine_synth"/>
    <property type="match status" value="1"/>
</dbReference>
<dbReference type="STRING" id="1255043.TVNIR_2255"/>
<dbReference type="GO" id="GO:0005737">
    <property type="term" value="C:cytoplasm"/>
    <property type="evidence" value="ECO:0007669"/>
    <property type="project" value="UniProtKB-SubCell"/>
</dbReference>
<dbReference type="InterPro" id="IPR042119">
    <property type="entry name" value="QueA_dom2"/>
</dbReference>